<proteinExistence type="predicted"/>
<dbReference type="Gene3D" id="3.40.50.450">
    <property type="match status" value="1"/>
</dbReference>
<dbReference type="Pfam" id="PF12694">
    <property type="entry name" value="cpYpsA"/>
    <property type="match status" value="1"/>
</dbReference>
<evidence type="ECO:0000313" key="1">
    <source>
        <dbReference type="EMBL" id="PIE63429.1"/>
    </source>
</evidence>
<evidence type="ECO:0008006" key="3">
    <source>
        <dbReference type="Google" id="ProtNLM"/>
    </source>
</evidence>
<dbReference type="InterPro" id="IPR024755">
    <property type="entry name" value="cpYpsA"/>
</dbReference>
<dbReference type="EMBL" id="PDTI01000007">
    <property type="protein sequence ID" value="PIE63429.1"/>
    <property type="molecule type" value="Genomic_DNA"/>
</dbReference>
<protein>
    <recommendedName>
        <fullName evidence="3">Molybdenum cofactor carrier</fullName>
    </recommendedName>
</protein>
<name>A0A2G6MUV5_9BACT</name>
<dbReference type="AlphaFoldDB" id="A0A2G6MUV5"/>
<evidence type="ECO:0000313" key="2">
    <source>
        <dbReference type="Proteomes" id="UP000231203"/>
    </source>
</evidence>
<sequence length="276" mass="31101">MNLLKKIVSGGQTGADRAALDFAIKFNIPHGGWITKGRRTESGPLPGFYNLKEMNSRDYPARTRQNILDSDGTVIIARGPLTGGSALTHAFAQKTGKWVCRINLLEQDAFEAALILHAFIVDHGIRVLNIAGPRASHDPDIYCDVKNILTTVLYLHFLETEEYSWQMDRILDQQFDVPKSINGIEQAVQTLEQSLTLRAKAMIARSQPHQIAGIYFTFLEYVRSSLNLDEKNSNLFKDLAKGRDLKEYTPEDAVMDVLKKLKARLYEKLQLRVVPS</sequence>
<dbReference type="Proteomes" id="UP000231203">
    <property type="component" value="Unassembled WGS sequence"/>
</dbReference>
<gene>
    <name evidence="1" type="ORF">CSA25_00380</name>
</gene>
<accession>A0A2G6MUV5</accession>
<reference evidence="1 2" key="1">
    <citation type="submission" date="2017-10" db="EMBL/GenBank/DDBJ databases">
        <title>Novel microbial diversity and functional potential in the marine mammal oral microbiome.</title>
        <authorList>
            <person name="Dudek N.K."/>
            <person name="Sun C.L."/>
            <person name="Burstein D."/>
            <person name="Kantor R.S."/>
            <person name="Aliaga Goltsman D.S."/>
            <person name="Bik E.M."/>
            <person name="Thomas B.C."/>
            <person name="Banfield J.F."/>
            <person name="Relman D.A."/>
        </authorList>
    </citation>
    <scope>NUCLEOTIDE SEQUENCE [LARGE SCALE GENOMIC DNA]</scope>
    <source>
        <strain evidence="1">DOLJORAL78_47_202</strain>
    </source>
</reference>
<organism evidence="1 2">
    <name type="scientific">Desulfobacter postgatei</name>
    <dbReference type="NCBI Taxonomy" id="2293"/>
    <lineage>
        <taxon>Bacteria</taxon>
        <taxon>Pseudomonadati</taxon>
        <taxon>Thermodesulfobacteriota</taxon>
        <taxon>Desulfobacteria</taxon>
        <taxon>Desulfobacterales</taxon>
        <taxon>Desulfobacteraceae</taxon>
        <taxon>Desulfobacter</taxon>
    </lineage>
</organism>
<comment type="caution">
    <text evidence="1">The sequence shown here is derived from an EMBL/GenBank/DDBJ whole genome shotgun (WGS) entry which is preliminary data.</text>
</comment>